<evidence type="ECO:0000313" key="2">
    <source>
        <dbReference type="Proteomes" id="UP001166251"/>
    </source>
</evidence>
<dbReference type="EMBL" id="JAHZSS010000028">
    <property type="protein sequence ID" value="MBW8192744.1"/>
    <property type="molecule type" value="Genomic_DNA"/>
</dbReference>
<sequence length="167" mass="19247">MRTQYQTMVSERPPEYFSEWVWFANNLLNIDTSHDNALRAIIRAEQLAKNSWDWRVCAGFYANKLSNWESCRSSLNNAMVHSINTCQLICCAHDWLKLLDDKHCAVKCMTEAESLATSTMEWLAITRFYHSTQFSQDKVVYCLGMAASLTVTADDNVDVELARIDYL</sequence>
<evidence type="ECO:0000313" key="1">
    <source>
        <dbReference type="EMBL" id="MBW8192744.1"/>
    </source>
</evidence>
<dbReference type="Proteomes" id="UP001166251">
    <property type="component" value="Unassembled WGS sequence"/>
</dbReference>
<name>A0ABS7EK60_9GAMM</name>
<protein>
    <submittedName>
        <fullName evidence="1">Uncharacterized protein</fullName>
    </submittedName>
</protein>
<accession>A0ABS7EK60</accession>
<keyword evidence="2" id="KW-1185">Reference proteome</keyword>
<reference evidence="1" key="1">
    <citation type="submission" date="2021-07" db="EMBL/GenBank/DDBJ databases">
        <title>Neiella marina sp. nov., isolated from the intestinal content of sea cucumber Apostichopus japonicus.</title>
        <authorList>
            <person name="Bai X."/>
        </authorList>
    </citation>
    <scope>NUCLEOTIDE SEQUENCE</scope>
    <source>
        <strain evidence="1">126</strain>
    </source>
</reference>
<proteinExistence type="predicted"/>
<comment type="caution">
    <text evidence="1">The sequence shown here is derived from an EMBL/GenBank/DDBJ whole genome shotgun (WGS) entry which is preliminary data.</text>
</comment>
<gene>
    <name evidence="1" type="ORF">K0504_17030</name>
</gene>
<organism evidence="1 2">
    <name type="scientific">Neiella holothuriorum</name>
    <dbReference type="NCBI Taxonomy" id="2870530"/>
    <lineage>
        <taxon>Bacteria</taxon>
        <taxon>Pseudomonadati</taxon>
        <taxon>Pseudomonadota</taxon>
        <taxon>Gammaproteobacteria</taxon>
        <taxon>Alteromonadales</taxon>
        <taxon>Echinimonadaceae</taxon>
        <taxon>Neiella</taxon>
    </lineage>
</organism>
<dbReference type="RefSeq" id="WP_220105367.1">
    <property type="nucleotide sequence ID" value="NZ_JAHZSS010000028.1"/>
</dbReference>